<dbReference type="STRING" id="420778.A0A1S8BJR3"/>
<proteinExistence type="predicted"/>
<gene>
    <name evidence="2" type="ORF">BK809_0007762</name>
</gene>
<feature type="domain" description="Heterokaryon incompatibility" evidence="1">
    <location>
        <begin position="2"/>
        <end position="150"/>
    </location>
</feature>
<dbReference type="PANTHER" id="PTHR33112:SF16">
    <property type="entry name" value="HETEROKARYON INCOMPATIBILITY DOMAIN-CONTAINING PROTEIN"/>
    <property type="match status" value="1"/>
</dbReference>
<dbReference type="AlphaFoldDB" id="A0A1S8BJR3"/>
<dbReference type="Proteomes" id="UP000190776">
    <property type="component" value="Unassembled WGS sequence"/>
</dbReference>
<dbReference type="EMBL" id="MSZU01000076">
    <property type="protein sequence ID" value="OMP87675.1"/>
    <property type="molecule type" value="Genomic_DNA"/>
</dbReference>
<evidence type="ECO:0000313" key="3">
    <source>
        <dbReference type="Proteomes" id="UP000190776"/>
    </source>
</evidence>
<dbReference type="PANTHER" id="PTHR33112">
    <property type="entry name" value="DOMAIN PROTEIN, PUTATIVE-RELATED"/>
    <property type="match status" value="1"/>
</dbReference>
<organism evidence="2 3">
    <name type="scientific">Diplodia seriata</name>
    <dbReference type="NCBI Taxonomy" id="420778"/>
    <lineage>
        <taxon>Eukaryota</taxon>
        <taxon>Fungi</taxon>
        <taxon>Dikarya</taxon>
        <taxon>Ascomycota</taxon>
        <taxon>Pezizomycotina</taxon>
        <taxon>Dothideomycetes</taxon>
        <taxon>Dothideomycetes incertae sedis</taxon>
        <taxon>Botryosphaeriales</taxon>
        <taxon>Botryosphaeriaceae</taxon>
        <taxon>Diplodia</taxon>
    </lineage>
</organism>
<protein>
    <recommendedName>
        <fullName evidence="1">Heterokaryon incompatibility domain-containing protein</fullName>
    </recommendedName>
</protein>
<dbReference type="Pfam" id="PF06985">
    <property type="entry name" value="HET"/>
    <property type="match status" value="1"/>
</dbReference>
<name>A0A1S8BJR3_9PEZI</name>
<comment type="caution">
    <text evidence="2">The sequence shown here is derived from an EMBL/GenBank/DDBJ whole genome shotgun (WGS) entry which is preliminary data.</text>
</comment>
<dbReference type="InterPro" id="IPR010730">
    <property type="entry name" value="HET"/>
</dbReference>
<evidence type="ECO:0000259" key="1">
    <source>
        <dbReference type="Pfam" id="PF06985"/>
    </source>
</evidence>
<accession>A0A1S8BJR3</accession>
<reference evidence="2 3" key="1">
    <citation type="submission" date="2017-01" db="EMBL/GenBank/DDBJ databases">
        <title>Draft genome sequence of Diplodia seriata F98.1, a fungal species involved in grapevine trunk diseases.</title>
        <authorList>
            <person name="Robert-Siegwald G."/>
            <person name="Vallet J."/>
            <person name="Abou-Mansour E."/>
            <person name="Xu J."/>
            <person name="Rey P."/>
            <person name="Bertsch C."/>
            <person name="Rego C."/>
            <person name="Larignon P."/>
            <person name="Fontaine F."/>
            <person name="Lebrun M.-H."/>
        </authorList>
    </citation>
    <scope>NUCLEOTIDE SEQUENCE [LARGE SCALE GENOMIC DNA]</scope>
    <source>
        <strain evidence="2 3">F98.1</strain>
    </source>
</reference>
<sequence>MLPLVFQHAVRVARFMSIRYLWIDALCIIQDDPLDWDDQAAKMCAVYACATLVLAADGARDPTCGLFNGRSTMFDEEPFGAHVAVRLAKQGEATATPELTIYISTNTSFPSQLDNRLIDDGGNGSGHGEEKDRAVNKDTMLVTRGWTLQEAVLAPRLLHFTSSQLIWECKRHGYASEDGFSVYLRDQRPTFVEVKERLMTERWKLQGTESKSEMVKKDERGGAEREGEKLMKPHLMEPSGDNVAVLNGWYFDLITLRYSTRNLTYQDDRLPAIAGLANLAAQTLQCDYIAGMWRTGLEWAMTWRKEEAEKGTRRSTRKPNAPTPDIASATVVSAGVYHHAPSFSWASSTGQIQWDYAVSTFVPSIRIDSCSVQLVGSSPFGRIHAGFGSDTWLRVHGWVAKNAVLRRVPGTPAYTLPGGIVCTLWMDHKYETEGTDDEEDGNLTVALLELGIGAGPPECAGGGQWWLDQGMGRNVCVLVLDELARAGEDGVFMRRGIAVFDWDLSAVRRFREGLRWEAATLV</sequence>
<evidence type="ECO:0000313" key="2">
    <source>
        <dbReference type="EMBL" id="OMP87675.1"/>
    </source>
</evidence>
<dbReference type="OrthoDB" id="2958217at2759"/>